<evidence type="ECO:0000256" key="3">
    <source>
        <dbReference type="ARBA" id="ARBA00022692"/>
    </source>
</evidence>
<feature type="transmembrane region" description="Helical" evidence="7">
    <location>
        <begin position="327"/>
        <end position="350"/>
    </location>
</feature>
<proteinExistence type="inferred from homology"/>
<keyword evidence="4 7" id="KW-1133">Transmembrane helix</keyword>
<dbReference type="InterPro" id="IPR050250">
    <property type="entry name" value="Macrolide_Exporter_MacB"/>
</dbReference>
<feature type="domain" description="ABC3 transporter permease C-terminal" evidence="8">
    <location>
        <begin position="707"/>
        <end position="811"/>
    </location>
</feature>
<dbReference type="Pfam" id="PF02687">
    <property type="entry name" value="FtsX"/>
    <property type="match status" value="2"/>
</dbReference>
<evidence type="ECO:0000256" key="6">
    <source>
        <dbReference type="ARBA" id="ARBA00038076"/>
    </source>
</evidence>
<evidence type="ECO:0000256" key="5">
    <source>
        <dbReference type="ARBA" id="ARBA00023136"/>
    </source>
</evidence>
<keyword evidence="5 7" id="KW-0472">Membrane</keyword>
<accession>A0A133PSC7</accession>
<gene>
    <name evidence="9" type="ORF">HMPREF3229_00244</name>
</gene>
<evidence type="ECO:0000256" key="1">
    <source>
        <dbReference type="ARBA" id="ARBA00004651"/>
    </source>
</evidence>
<evidence type="ECO:0000259" key="8">
    <source>
        <dbReference type="Pfam" id="PF02687"/>
    </source>
</evidence>
<reference evidence="9 10" key="1">
    <citation type="submission" date="2016-01" db="EMBL/GenBank/DDBJ databases">
        <authorList>
            <person name="Oliw E.H."/>
        </authorList>
    </citation>
    <scope>NUCLEOTIDE SEQUENCE [LARGE SCALE GENOMIC DNA]</scope>
    <source>
        <strain evidence="9 10">CMW7756A</strain>
    </source>
</reference>
<evidence type="ECO:0000256" key="2">
    <source>
        <dbReference type="ARBA" id="ARBA00022475"/>
    </source>
</evidence>
<feature type="transmembrane region" description="Helical" evidence="7">
    <location>
        <begin position="794"/>
        <end position="814"/>
    </location>
</feature>
<keyword evidence="2" id="KW-1003">Cell membrane</keyword>
<evidence type="ECO:0000313" key="10">
    <source>
        <dbReference type="Proteomes" id="UP000070174"/>
    </source>
</evidence>
<evidence type="ECO:0000256" key="4">
    <source>
        <dbReference type="ARBA" id="ARBA00022989"/>
    </source>
</evidence>
<feature type="transmembrane region" description="Helical" evidence="7">
    <location>
        <begin position="370"/>
        <end position="394"/>
    </location>
</feature>
<comment type="subcellular location">
    <subcellularLocation>
        <location evidence="1">Cell membrane</location>
        <topology evidence="1">Multi-pass membrane protein</topology>
    </subcellularLocation>
</comment>
<dbReference type="EMBL" id="LRQE01000004">
    <property type="protein sequence ID" value="KXA31715.1"/>
    <property type="molecule type" value="Genomic_DNA"/>
</dbReference>
<evidence type="ECO:0000256" key="7">
    <source>
        <dbReference type="SAM" id="Phobius"/>
    </source>
</evidence>
<keyword evidence="3 7" id="KW-0812">Transmembrane</keyword>
<dbReference type="GO" id="GO:0005886">
    <property type="term" value="C:plasma membrane"/>
    <property type="evidence" value="ECO:0007669"/>
    <property type="project" value="UniProtKB-SubCell"/>
</dbReference>
<feature type="transmembrane region" description="Helical" evidence="7">
    <location>
        <begin position="756"/>
        <end position="774"/>
    </location>
</feature>
<dbReference type="PANTHER" id="PTHR30572">
    <property type="entry name" value="MEMBRANE COMPONENT OF TRANSPORTER-RELATED"/>
    <property type="match status" value="1"/>
</dbReference>
<feature type="transmembrane region" description="Helical" evidence="7">
    <location>
        <begin position="703"/>
        <end position="725"/>
    </location>
</feature>
<sequence>MEGWWKIMKVKNKTYIRSLAKSILNANKSRRNILLLAIALTCILFTSLFSIAIGIGKSMETQTMKTIGTISHGSFKDICDEDVEILTHDKDIKDFSVREKVGILDDEKVMAELSYMNKKGFEWSLIEKVKGEFPEKDNQVFIDIATAKKLGYKGEIGEEIEVPFKIEKPYTGEIIKKRSDKFIISGTFQNPIDSNVGVGQIYLSKAYVDKLSLPENNKDLEVMLKNSFMIRDKLIKIAERNGYKVVDDPGNLSDKEIRIGVNFAYIFSGDSSFDFKTFLPFLAFLILVMVAGYLIINNIFKISVNEDIKLLGLLKTIGMTKPQIKKLVHLESLAVALPAIIVGDIVGISIGKVILNKIFANNEMLTDVRLSLAVIILIILFSTAFTLLTVFLSVMRPARYAAKVSPIDASRYNEIEVKNKYNSDNISLGKLARRQVFSNKFRFISIVLSISLSAVILNSVLTYTGNIDLEKGISDVIATDYNIASPKYFRYMYSGRDDEINKDFIDEIENQKGFKAGGALYSYGYEYDYLDIKIEDKKAAPILFGIDDYLINKQKFIDGEFDKEKWQTGNYIIIGEFGNKKSSFKAGDKIKINLKNKVKEVQVMGKIEYNFSNGLRYFPVIKEDINDESSPTLGLEYIYMKPNEYKELTGDKSIMSYGFDVEDSEKENFDKLLKTFENEPDFSYDSRDLQIKSTMEFKSLIEFAGYILSIVLFLISVLNFINVIATEILRNMVNLSILEAIGMTKKNIKKYLVKKNLIYSLCGLVFSFIIMLLVDKFILMDFMEQTQWTSYKFVIMPLILVNFVNIIIGIIFTGRFYEKHSQNSLVDRIRSLE</sequence>
<protein>
    <submittedName>
        <fullName evidence="9">Efflux ABC transporter, permease protein</fullName>
    </submittedName>
</protein>
<comment type="caution">
    <text evidence="9">The sequence shown here is derived from an EMBL/GenBank/DDBJ whole genome shotgun (WGS) entry which is preliminary data.</text>
</comment>
<feature type="transmembrane region" description="Helical" evidence="7">
    <location>
        <begin position="278"/>
        <end position="300"/>
    </location>
</feature>
<name>A0A133PSC7_9FIRM</name>
<dbReference type="Proteomes" id="UP000070174">
    <property type="component" value="Unassembled WGS sequence"/>
</dbReference>
<feature type="transmembrane region" description="Helical" evidence="7">
    <location>
        <begin position="443"/>
        <end position="461"/>
    </location>
</feature>
<dbReference type="AlphaFoldDB" id="A0A133PSC7"/>
<feature type="domain" description="ABC3 transporter permease C-terminal" evidence="8">
    <location>
        <begin position="283"/>
        <end position="399"/>
    </location>
</feature>
<dbReference type="PATRIC" id="fig|54005.3.peg.241"/>
<dbReference type="PANTHER" id="PTHR30572:SF4">
    <property type="entry name" value="ABC TRANSPORTER PERMEASE YTRF"/>
    <property type="match status" value="1"/>
</dbReference>
<dbReference type="RefSeq" id="WP_060799581.1">
    <property type="nucleotide sequence ID" value="NZ_KQ957086.1"/>
</dbReference>
<dbReference type="GO" id="GO:0022857">
    <property type="term" value="F:transmembrane transporter activity"/>
    <property type="evidence" value="ECO:0007669"/>
    <property type="project" value="TreeGrafter"/>
</dbReference>
<organism evidence="9">
    <name type="scientific">Peptoniphilus harei</name>
    <dbReference type="NCBI Taxonomy" id="54005"/>
    <lineage>
        <taxon>Bacteria</taxon>
        <taxon>Bacillati</taxon>
        <taxon>Bacillota</taxon>
        <taxon>Tissierellia</taxon>
        <taxon>Tissierellales</taxon>
        <taxon>Peptoniphilaceae</taxon>
        <taxon>Peptoniphilus</taxon>
    </lineage>
</organism>
<comment type="similarity">
    <text evidence="6">Belongs to the ABC-4 integral membrane protein family.</text>
</comment>
<evidence type="ECO:0000313" key="9">
    <source>
        <dbReference type="EMBL" id="KXA31715.1"/>
    </source>
</evidence>
<dbReference type="InterPro" id="IPR003838">
    <property type="entry name" value="ABC3_permease_C"/>
</dbReference>